<comment type="cofactor">
    <cofactor evidence="8">
        <name>[4Fe-4S] cluster</name>
        <dbReference type="ChEBI" id="CHEBI:49883"/>
    </cofactor>
</comment>
<accession>A0A1T0ASY4</accession>
<evidence type="ECO:0000256" key="5">
    <source>
        <dbReference type="ARBA" id="ARBA00022982"/>
    </source>
</evidence>
<comment type="function">
    <text evidence="8">Could be involved in the maturation of NapA, the catalytic subunit of the periplasmic nitrate reductase, before its export into the periplasm.</text>
</comment>
<evidence type="ECO:0000256" key="8">
    <source>
        <dbReference type="HAMAP-Rule" id="MF_02201"/>
    </source>
</evidence>
<feature type="domain" description="4Fe-4S ferredoxin-type" evidence="9">
    <location>
        <begin position="146"/>
        <end position="175"/>
    </location>
</feature>
<dbReference type="AlphaFoldDB" id="A0A1T0ASY4"/>
<comment type="subcellular location">
    <subcellularLocation>
        <location evidence="8">Cytoplasm</location>
    </subcellularLocation>
</comment>
<dbReference type="InterPro" id="IPR017896">
    <property type="entry name" value="4Fe4S_Fe-S-bd"/>
</dbReference>
<dbReference type="PROSITE" id="PS00198">
    <property type="entry name" value="4FE4S_FER_1"/>
    <property type="match status" value="3"/>
</dbReference>
<keyword evidence="7 8" id="KW-0411">Iron-sulfur</keyword>
<keyword evidence="1" id="KW-0813">Transport</keyword>
<dbReference type="PANTHER" id="PTHR43687:SF6">
    <property type="entry name" value="L-ASPARTATE SEMIALDEHYDE SULFURTRANSFERASE IRON-SULFUR SUBUNIT"/>
    <property type="match status" value="1"/>
</dbReference>
<dbReference type="Gene3D" id="3.30.70.20">
    <property type="match status" value="2"/>
</dbReference>
<evidence type="ECO:0000313" key="11">
    <source>
        <dbReference type="Proteomes" id="UP000190867"/>
    </source>
</evidence>
<evidence type="ECO:0000256" key="3">
    <source>
        <dbReference type="ARBA" id="ARBA00022723"/>
    </source>
</evidence>
<feature type="domain" description="4Fe-4S ferredoxin-type" evidence="9">
    <location>
        <begin position="40"/>
        <end position="70"/>
    </location>
</feature>
<evidence type="ECO:0000256" key="6">
    <source>
        <dbReference type="ARBA" id="ARBA00023004"/>
    </source>
</evidence>
<name>A0A1T0ASY4_9PAST</name>
<feature type="binding site" evidence="8">
    <location>
        <position position="60"/>
    </location>
    <ligand>
        <name>[4Fe-4S] cluster</name>
        <dbReference type="ChEBI" id="CHEBI:49883"/>
        <label>1</label>
    </ligand>
</feature>
<comment type="caution">
    <text evidence="10">The sequence shown here is derived from an EMBL/GenBank/DDBJ whole genome shotgun (WGS) entry which is preliminary data.</text>
</comment>
<dbReference type="InterPro" id="IPR017900">
    <property type="entry name" value="4Fe4S_Fe_S_CS"/>
</dbReference>
<evidence type="ECO:0000256" key="1">
    <source>
        <dbReference type="ARBA" id="ARBA00022448"/>
    </source>
</evidence>
<gene>
    <name evidence="8" type="primary">napF</name>
    <name evidence="10" type="ORF">B0187_07235</name>
</gene>
<comment type="subunit">
    <text evidence="8">Interacts with the cytoplasmic NapA precursor.</text>
</comment>
<keyword evidence="11" id="KW-1185">Reference proteome</keyword>
<dbReference type="Proteomes" id="UP000190867">
    <property type="component" value="Unassembled WGS sequence"/>
</dbReference>
<dbReference type="OrthoDB" id="9808559at2"/>
<feature type="domain" description="4Fe-4S ferredoxin-type" evidence="9">
    <location>
        <begin position="71"/>
        <end position="104"/>
    </location>
</feature>
<dbReference type="EMBL" id="MUYA01000008">
    <property type="protein sequence ID" value="OOR99041.1"/>
    <property type="molecule type" value="Genomic_DNA"/>
</dbReference>
<feature type="binding site" evidence="8">
    <location>
        <position position="165"/>
    </location>
    <ligand>
        <name>[4Fe-4S] cluster</name>
        <dbReference type="ChEBI" id="CHEBI:49883"/>
        <label>3</label>
    </ligand>
</feature>
<evidence type="ECO:0000259" key="9">
    <source>
        <dbReference type="PROSITE" id="PS51379"/>
    </source>
</evidence>
<keyword evidence="2 8" id="KW-0004">4Fe-4S</keyword>
<evidence type="ECO:0000256" key="4">
    <source>
        <dbReference type="ARBA" id="ARBA00022737"/>
    </source>
</evidence>
<feature type="binding site" evidence="8">
    <location>
        <position position="158"/>
    </location>
    <ligand>
        <name>[4Fe-4S] cluster</name>
        <dbReference type="ChEBI" id="CHEBI:49883"/>
        <label>3</label>
    </ligand>
</feature>
<dbReference type="Pfam" id="PF12838">
    <property type="entry name" value="Fer4_7"/>
    <property type="match status" value="2"/>
</dbReference>
<dbReference type="GO" id="GO:0046872">
    <property type="term" value="F:metal ion binding"/>
    <property type="evidence" value="ECO:0007669"/>
    <property type="project" value="UniProtKB-KW"/>
</dbReference>
<feature type="binding site" evidence="8">
    <location>
        <position position="84"/>
    </location>
    <ligand>
        <name>[4Fe-4S] cluster</name>
        <dbReference type="ChEBI" id="CHEBI:49883"/>
        <label>2</label>
    </ligand>
</feature>
<dbReference type="HAMAP" id="MF_02201">
    <property type="entry name" value="NapF"/>
    <property type="match status" value="1"/>
</dbReference>
<sequence>MGNLTETNLPRRSFLRGHFLNALKSEQVKQQGHHAIRPPWANLADFLEKCTACDRCVAVCETQILVRGAGGFPEVDFSRGRGECSFCQACVQACEAGVFRPVSEAAWSHKIEILPSCLVQHQVECRSCEDACPSRAIAFRRQIGGGALQFEMASCNGCGACLAVCPNQSIRLADPQKFSPN</sequence>
<evidence type="ECO:0000256" key="7">
    <source>
        <dbReference type="ARBA" id="ARBA00023014"/>
    </source>
</evidence>
<organism evidence="10 11">
    <name type="scientific">Haemophilus paracuniculus</name>
    <dbReference type="NCBI Taxonomy" id="734"/>
    <lineage>
        <taxon>Bacteria</taxon>
        <taxon>Pseudomonadati</taxon>
        <taxon>Pseudomonadota</taxon>
        <taxon>Gammaproteobacteria</taxon>
        <taxon>Pasteurellales</taxon>
        <taxon>Pasteurellaceae</taxon>
        <taxon>Haemophilus</taxon>
    </lineage>
</organism>
<keyword evidence="5" id="KW-0249">Electron transport</keyword>
<keyword evidence="6 8" id="KW-0408">Iron</keyword>
<dbReference type="PROSITE" id="PS51379">
    <property type="entry name" value="4FE4S_FER_2"/>
    <property type="match status" value="3"/>
</dbReference>
<feature type="binding site" evidence="8">
    <location>
        <position position="90"/>
    </location>
    <ligand>
        <name>[4Fe-4S] cluster</name>
        <dbReference type="ChEBI" id="CHEBI:49883"/>
        <label>2</label>
    </ligand>
</feature>
<dbReference type="NCBIfam" id="TIGR00402">
    <property type="entry name" value="napF"/>
    <property type="match status" value="1"/>
</dbReference>
<feature type="binding site" evidence="8">
    <location>
        <position position="56"/>
    </location>
    <ligand>
        <name>[4Fe-4S] cluster</name>
        <dbReference type="ChEBI" id="CHEBI:49883"/>
        <label>1</label>
    </ligand>
</feature>
<dbReference type="GO" id="GO:0005737">
    <property type="term" value="C:cytoplasm"/>
    <property type="evidence" value="ECO:0007669"/>
    <property type="project" value="UniProtKB-SubCell"/>
</dbReference>
<dbReference type="InterPro" id="IPR004496">
    <property type="entry name" value="NapF"/>
</dbReference>
<keyword evidence="3 8" id="KW-0479">Metal-binding</keyword>
<keyword evidence="8" id="KW-0963">Cytoplasm</keyword>
<comment type="similarity">
    <text evidence="8">Belongs to the NapF family.</text>
</comment>
<reference evidence="10 11" key="1">
    <citation type="submission" date="2017-02" db="EMBL/GenBank/DDBJ databases">
        <title>Draft genome sequence of Haemophilus paracuniculus CCUG 43573 type strain.</title>
        <authorList>
            <person name="Engstrom-Jakobsson H."/>
            <person name="Salva-Serra F."/>
            <person name="Thorell K."/>
            <person name="Gonzales-Siles L."/>
            <person name="Karlsson R."/>
            <person name="Boulund F."/>
            <person name="Engstrand L."/>
            <person name="Kristiansson E."/>
            <person name="Moore E."/>
        </authorList>
    </citation>
    <scope>NUCLEOTIDE SEQUENCE [LARGE SCALE GENOMIC DNA]</scope>
    <source>
        <strain evidence="10 11">CCUG 43573</strain>
    </source>
</reference>
<feature type="binding site" evidence="8">
    <location>
        <position position="50"/>
    </location>
    <ligand>
        <name>[4Fe-4S] cluster</name>
        <dbReference type="ChEBI" id="CHEBI:49883"/>
        <label>1</label>
    </ligand>
</feature>
<feature type="binding site" evidence="8">
    <location>
        <position position="94"/>
    </location>
    <ligand>
        <name>[4Fe-4S] cluster</name>
        <dbReference type="ChEBI" id="CHEBI:49883"/>
        <label>2</label>
    </ligand>
</feature>
<feature type="binding site" evidence="8">
    <location>
        <position position="53"/>
    </location>
    <ligand>
        <name>[4Fe-4S] cluster</name>
        <dbReference type="ChEBI" id="CHEBI:49883"/>
        <label>1</label>
    </ligand>
</feature>
<keyword evidence="4 8" id="KW-0677">Repeat</keyword>
<dbReference type="CDD" id="cd10564">
    <property type="entry name" value="NapF_like"/>
    <property type="match status" value="1"/>
</dbReference>
<dbReference type="RefSeq" id="WP_078237189.1">
    <property type="nucleotide sequence ID" value="NZ_MUYA01000008.1"/>
</dbReference>
<proteinExistence type="inferred from homology"/>
<dbReference type="GO" id="GO:0051539">
    <property type="term" value="F:4 iron, 4 sulfur cluster binding"/>
    <property type="evidence" value="ECO:0007669"/>
    <property type="project" value="UniProtKB-UniRule"/>
</dbReference>
<dbReference type="SUPFAM" id="SSF54862">
    <property type="entry name" value="4Fe-4S ferredoxins"/>
    <property type="match status" value="1"/>
</dbReference>
<dbReference type="STRING" id="734.B0187_07235"/>
<evidence type="ECO:0000313" key="10">
    <source>
        <dbReference type="EMBL" id="OOR99041.1"/>
    </source>
</evidence>
<dbReference type="InterPro" id="IPR050572">
    <property type="entry name" value="Fe-S_Ferredoxin"/>
</dbReference>
<feature type="binding site" evidence="8">
    <location>
        <position position="161"/>
    </location>
    <ligand>
        <name>[4Fe-4S] cluster</name>
        <dbReference type="ChEBI" id="CHEBI:49883"/>
        <label>3</label>
    </ligand>
</feature>
<evidence type="ECO:0000256" key="2">
    <source>
        <dbReference type="ARBA" id="ARBA00022485"/>
    </source>
</evidence>
<protein>
    <recommendedName>
        <fullName evidence="8">Ferredoxin-type protein NapF</fullName>
    </recommendedName>
</protein>
<feature type="binding site" evidence="8">
    <location>
        <position position="155"/>
    </location>
    <ligand>
        <name>[4Fe-4S] cluster</name>
        <dbReference type="ChEBI" id="CHEBI:49883"/>
        <label>3</label>
    </ligand>
</feature>
<dbReference type="PANTHER" id="PTHR43687">
    <property type="entry name" value="ADENYLYLSULFATE REDUCTASE, BETA SUBUNIT"/>
    <property type="match status" value="1"/>
</dbReference>
<feature type="binding site" evidence="8">
    <location>
        <position position="87"/>
    </location>
    <ligand>
        <name>[4Fe-4S] cluster</name>
        <dbReference type="ChEBI" id="CHEBI:49883"/>
        <label>2</label>
    </ligand>
</feature>